<sequence length="177" mass="19934">MEEKERVEAEERRKKNPLEKIAEMTVEMAKLVLVVQALSGIKKDGKEQGFAEISDEKLSNIIGIDKSRIGGKNGLIFEAVQKGYICAANAKTNEPLLDKDGKEKLNSKDEIIMKSHRILARNLKGVRAGFEKYGIEIPEKIKEKVIENEKVAEIKTKEKNKVKTKEKSKVKSKGISR</sequence>
<accession>A0A0M1VVA1</accession>
<dbReference type="HOGENOM" id="CLU_1675370_0_0_0"/>
<dbReference type="RefSeq" id="WP_008802994.1">
    <property type="nucleotide sequence ID" value="NZ_KQ235737.1"/>
</dbReference>
<evidence type="ECO:0000256" key="1">
    <source>
        <dbReference type="SAM" id="MobiDB-lite"/>
    </source>
</evidence>
<name>A0A0M1VVA1_FUSVC</name>
<dbReference type="AlphaFoldDB" id="A0A0M1VVA1"/>
<comment type="caution">
    <text evidence="2">The sequence shown here is derived from an EMBL/GenBank/DDBJ whole genome shotgun (WGS) entry which is preliminary data.</text>
</comment>
<gene>
    <name evidence="2" type="ORF">FSCG_01004</name>
</gene>
<proteinExistence type="predicted"/>
<dbReference type="EMBL" id="ACDE02000019">
    <property type="protein sequence ID" value="EEO40291.1"/>
    <property type="molecule type" value="Genomic_DNA"/>
</dbReference>
<feature type="region of interest" description="Disordered" evidence="1">
    <location>
        <begin position="157"/>
        <end position="177"/>
    </location>
</feature>
<protein>
    <submittedName>
        <fullName evidence="2">Uncharacterized protein</fullName>
    </submittedName>
</protein>
<evidence type="ECO:0000313" key="3">
    <source>
        <dbReference type="Proteomes" id="UP000004925"/>
    </source>
</evidence>
<feature type="compositionally biased region" description="Basic and acidic residues" evidence="1">
    <location>
        <begin position="157"/>
        <end position="169"/>
    </location>
</feature>
<evidence type="ECO:0000313" key="2">
    <source>
        <dbReference type="EMBL" id="EEO40291.1"/>
    </source>
</evidence>
<dbReference type="Proteomes" id="UP000004925">
    <property type="component" value="Unassembled WGS sequence"/>
</dbReference>
<organism evidence="2 3">
    <name type="scientific">Fusobacterium vincentii 4_1_13</name>
    <dbReference type="NCBI Taxonomy" id="469606"/>
    <lineage>
        <taxon>Bacteria</taxon>
        <taxon>Fusobacteriati</taxon>
        <taxon>Fusobacteriota</taxon>
        <taxon>Fusobacteriia</taxon>
        <taxon>Fusobacteriales</taxon>
        <taxon>Fusobacteriaceae</taxon>
        <taxon>Fusobacterium</taxon>
    </lineage>
</organism>
<reference evidence="2 3" key="1">
    <citation type="submission" date="2011-10" db="EMBL/GenBank/DDBJ databases">
        <title>The Genome Sequence of Fusobacterium sp. 4_1_13.</title>
        <authorList>
            <consortium name="The Broad Institute Genome Sequencing Platform"/>
            <person name="Earl A."/>
            <person name="Ward D."/>
            <person name="Feldgarden M."/>
            <person name="Gevers D."/>
            <person name="Strauss J."/>
            <person name="Ambrose C."/>
            <person name="Allen-Vercoe E."/>
            <person name="Young S.K."/>
            <person name="Zeng Q."/>
            <person name="Gargeya S."/>
            <person name="Fitzgerald M."/>
            <person name="Haas B."/>
            <person name="Abouelleil A."/>
            <person name="Alvarado L."/>
            <person name="Arachchi H.M."/>
            <person name="Berlin A."/>
            <person name="Brown A."/>
            <person name="Chapman S.B."/>
            <person name="Chen Z."/>
            <person name="Dunbar C."/>
            <person name="Freedman E."/>
            <person name="Gearin G."/>
            <person name="Goldberg J."/>
            <person name="Griggs A."/>
            <person name="Gujja S."/>
            <person name="Heiman D."/>
            <person name="Howarth C."/>
            <person name="Larson L."/>
            <person name="Lui A."/>
            <person name="MacDonald P.J."/>
            <person name="Montmayeur A."/>
            <person name="Murphy C."/>
            <person name="Neiman D."/>
            <person name="Pearson M."/>
            <person name="Priest M."/>
            <person name="Roberts A."/>
            <person name="Saif S."/>
            <person name="Shea T."/>
            <person name="Shenoy N."/>
            <person name="Sisk P."/>
            <person name="Stolte C."/>
            <person name="Sykes S."/>
            <person name="Wortman J."/>
            <person name="Nusbaum C."/>
            <person name="Birren B."/>
        </authorList>
    </citation>
    <scope>NUCLEOTIDE SEQUENCE [LARGE SCALE GENOMIC DNA]</scope>
    <source>
        <strain evidence="2 3">4_1_13</strain>
    </source>
</reference>